<keyword evidence="1" id="KW-0812">Transmembrane</keyword>
<dbReference type="EMBL" id="GIIL01006406">
    <property type="protein sequence ID" value="NOV50132.1"/>
    <property type="molecule type" value="Transcribed_RNA"/>
</dbReference>
<evidence type="ECO:0000256" key="1">
    <source>
        <dbReference type="SAM" id="Phobius"/>
    </source>
</evidence>
<keyword evidence="1" id="KW-0472">Membrane</keyword>
<organism evidence="2">
    <name type="scientific">Xenopsylla cheopis</name>
    <name type="common">Oriental rat flea</name>
    <name type="synonym">Pulex cheopis</name>
    <dbReference type="NCBI Taxonomy" id="163159"/>
    <lineage>
        <taxon>Eukaryota</taxon>
        <taxon>Metazoa</taxon>
        <taxon>Ecdysozoa</taxon>
        <taxon>Arthropoda</taxon>
        <taxon>Hexapoda</taxon>
        <taxon>Insecta</taxon>
        <taxon>Pterygota</taxon>
        <taxon>Neoptera</taxon>
        <taxon>Endopterygota</taxon>
        <taxon>Siphonaptera</taxon>
        <taxon>Pulicidae</taxon>
        <taxon>Xenopsyllinae</taxon>
        <taxon>Xenopsylla</taxon>
    </lineage>
</organism>
<proteinExistence type="predicted"/>
<sequence>MSFIFQTILSIFHRLAFHFSVLGVFFSPLYRPLSAFFFFPFLSHPLAFLRSCRAASNLCSESFQSSWFSS</sequence>
<protein>
    <submittedName>
        <fullName evidence="2">Putative secreted protein</fullName>
    </submittedName>
</protein>
<accession>A0A6M2DVB5</accession>
<reference evidence="2" key="1">
    <citation type="submission" date="2020-03" db="EMBL/GenBank/DDBJ databases">
        <title>Transcriptomic Profiling of the Digestive Tract of the Rat Flea, Xenopsylla cheopis, Following Blood Feeding and Infection with Yersinia pestis.</title>
        <authorList>
            <person name="Bland D.M."/>
            <person name="Martens C.A."/>
            <person name="Virtaneva K."/>
            <person name="Kanakabandi K."/>
            <person name="Long D."/>
            <person name="Rosenke R."/>
            <person name="Saturday G.A."/>
            <person name="Hoyt F.H."/>
            <person name="Bruno D.P."/>
            <person name="Ribeiro J.M.C."/>
            <person name="Hinnebusch J."/>
        </authorList>
    </citation>
    <scope>NUCLEOTIDE SEQUENCE</scope>
</reference>
<dbReference type="AlphaFoldDB" id="A0A6M2DVB5"/>
<name>A0A6M2DVB5_XENCH</name>
<evidence type="ECO:0000313" key="2">
    <source>
        <dbReference type="EMBL" id="NOV50132.1"/>
    </source>
</evidence>
<keyword evidence="1" id="KW-1133">Transmembrane helix</keyword>
<feature type="transmembrane region" description="Helical" evidence="1">
    <location>
        <begin position="32"/>
        <end position="49"/>
    </location>
</feature>